<keyword evidence="11" id="KW-1185">Reference proteome</keyword>
<name>A0A558EX97_9RHOO</name>
<evidence type="ECO:0000313" key="11">
    <source>
        <dbReference type="Proteomes" id="UP000319502"/>
    </source>
</evidence>
<comment type="similarity">
    <text evidence="3">Belongs to the Ahb/Nir family.</text>
</comment>
<dbReference type="Pfam" id="PF22451">
    <property type="entry name" value="NirdL-like_HTH"/>
    <property type="match status" value="1"/>
</dbReference>
<accession>A0A558EX97</accession>
<dbReference type="InterPro" id="IPR050684">
    <property type="entry name" value="HTH-Siroheme_Decarb"/>
</dbReference>
<evidence type="ECO:0000256" key="1">
    <source>
        <dbReference type="ARBA" id="ARBA00023239"/>
    </source>
</evidence>
<evidence type="ECO:0000313" key="8">
    <source>
        <dbReference type="EMBL" id="TVO57441.1"/>
    </source>
</evidence>
<dbReference type="Gene3D" id="3.30.70.3460">
    <property type="match status" value="1"/>
</dbReference>
<reference evidence="10 11" key="1">
    <citation type="submission" date="2019-07" db="EMBL/GenBank/DDBJ databases">
        <title>The pathways for chlorine oxyanion respiration interact through the shared metabolite chlorate.</title>
        <authorList>
            <person name="Barnum T.P."/>
            <person name="Cheng Y."/>
            <person name="Hill K.A."/>
            <person name="Lucas L.N."/>
            <person name="Carlson H.K."/>
            <person name="Coates J.D."/>
        </authorList>
    </citation>
    <scope>NUCLEOTIDE SEQUENCE [LARGE SCALE GENOMIC DNA]</scope>
    <source>
        <strain evidence="9 10">SFB-1</strain>
        <strain evidence="8 11">SFB-3</strain>
    </source>
</reference>
<evidence type="ECO:0000313" key="10">
    <source>
        <dbReference type="Proteomes" id="UP000318349"/>
    </source>
</evidence>
<dbReference type="InterPro" id="IPR040523">
    <property type="entry name" value="AsnC_trans_reg2"/>
</dbReference>
<comment type="caution">
    <text evidence="8">The sequence shown here is derived from an EMBL/GenBank/DDBJ whole genome shotgun (WGS) entry which is preliminary data.</text>
</comment>
<dbReference type="PANTHER" id="PTHR43413">
    <property type="entry name" value="TRANSCRIPTIONAL REGULATOR, ASNC FAMILY"/>
    <property type="match status" value="1"/>
</dbReference>
<evidence type="ECO:0000259" key="6">
    <source>
        <dbReference type="Pfam" id="PF17805"/>
    </source>
</evidence>
<dbReference type="EMBL" id="VMNI01000021">
    <property type="protein sequence ID" value="TVO72359.1"/>
    <property type="molecule type" value="Genomic_DNA"/>
</dbReference>
<keyword evidence="1" id="KW-0456">Lyase</keyword>
<dbReference type="PANTHER" id="PTHR43413:SF1">
    <property type="entry name" value="SIROHEME DECARBOXYLASE NIRL SUBUNIT"/>
    <property type="match status" value="1"/>
</dbReference>
<evidence type="ECO:0000256" key="2">
    <source>
        <dbReference type="ARBA" id="ARBA00023444"/>
    </source>
</evidence>
<dbReference type="Pfam" id="PF17805">
    <property type="entry name" value="AsnC_trans_reg2"/>
    <property type="match status" value="1"/>
</dbReference>
<feature type="domain" description="Siroheme decarboxylase NirL-like HTH" evidence="7">
    <location>
        <begin position="8"/>
        <end position="54"/>
    </location>
</feature>
<gene>
    <name evidence="9" type="ORF">FHP89_19000</name>
    <name evidence="8" type="ORF">FHP91_07080</name>
</gene>
<organism evidence="8 11">
    <name type="scientific">Denitromonas halophila</name>
    <dbReference type="NCBI Taxonomy" id="1629404"/>
    <lineage>
        <taxon>Bacteria</taxon>
        <taxon>Pseudomonadati</taxon>
        <taxon>Pseudomonadota</taxon>
        <taxon>Betaproteobacteria</taxon>
        <taxon>Rhodocyclales</taxon>
        <taxon>Zoogloeaceae</taxon>
        <taxon>Denitromonas</taxon>
    </lineage>
</organism>
<dbReference type="GO" id="GO:0016829">
    <property type="term" value="F:lyase activity"/>
    <property type="evidence" value="ECO:0007669"/>
    <property type="project" value="UniProtKB-KW"/>
</dbReference>
<evidence type="ECO:0000313" key="9">
    <source>
        <dbReference type="EMBL" id="TVO72359.1"/>
    </source>
</evidence>
<evidence type="ECO:0000256" key="4">
    <source>
        <dbReference type="ARBA" id="ARBA00023471"/>
    </source>
</evidence>
<dbReference type="Proteomes" id="UP000319502">
    <property type="component" value="Unassembled WGS sequence"/>
</dbReference>
<dbReference type="InterPro" id="IPR019888">
    <property type="entry name" value="Tscrpt_reg_AsnC-like"/>
</dbReference>
<sequence>MEVIDSIDRALIVATQGGLPLVSRPYDALGETLGLPASEVQARMARLLETGVIRRMGAVPNHYALGYVANGMTVWDVDDAQIDALGEAVGQMACVTHCYKRPRHMPDWPYNLFAMVHGHDRAEVLAQAEQIAERLGAAVRARDVLFSSKILKKTGLRLVG</sequence>
<evidence type="ECO:0000256" key="5">
    <source>
        <dbReference type="ARBA" id="ARBA00048470"/>
    </source>
</evidence>
<evidence type="ECO:0000259" key="7">
    <source>
        <dbReference type="Pfam" id="PF22451"/>
    </source>
</evidence>
<feature type="domain" description="Siroheme decarboxylase AsnC-like ligand binding" evidence="6">
    <location>
        <begin position="65"/>
        <end position="152"/>
    </location>
</feature>
<dbReference type="AlphaFoldDB" id="A0A558EX97"/>
<proteinExistence type="inferred from homology"/>
<comment type="catalytic activity">
    <reaction evidence="5">
        <text>siroheme + 2 H(+) = 12,18-didecarboxysiroheme + 2 CO2</text>
        <dbReference type="Rhea" id="RHEA:19093"/>
        <dbReference type="ChEBI" id="CHEBI:15378"/>
        <dbReference type="ChEBI" id="CHEBI:16526"/>
        <dbReference type="ChEBI" id="CHEBI:60052"/>
        <dbReference type="ChEBI" id="CHEBI:140497"/>
        <dbReference type="EC" id="4.1.1.111"/>
    </reaction>
</comment>
<dbReference type="Proteomes" id="UP000318349">
    <property type="component" value="Unassembled WGS sequence"/>
</dbReference>
<protein>
    <recommendedName>
        <fullName evidence="4">siroheme decarboxylase</fullName>
        <ecNumber evidence="4">4.1.1.111</ecNumber>
    </recommendedName>
</protein>
<comment type="pathway">
    <text evidence="2">Porphyrin-containing compound metabolism.</text>
</comment>
<dbReference type="RefSeq" id="WP_144179376.1">
    <property type="nucleotide sequence ID" value="NZ_VMNK01000006.1"/>
</dbReference>
<dbReference type="SMART" id="SM00344">
    <property type="entry name" value="HTH_ASNC"/>
    <property type="match status" value="1"/>
</dbReference>
<dbReference type="InterPro" id="IPR053953">
    <property type="entry name" value="NirdL-like_HTH"/>
</dbReference>
<evidence type="ECO:0000256" key="3">
    <source>
        <dbReference type="ARBA" id="ARBA00023457"/>
    </source>
</evidence>
<dbReference type="EMBL" id="VMNK01000006">
    <property type="protein sequence ID" value="TVO57441.1"/>
    <property type="molecule type" value="Genomic_DNA"/>
</dbReference>
<dbReference type="OrthoDB" id="9806536at2"/>
<dbReference type="EC" id="4.1.1.111" evidence="4"/>